<feature type="signal peptide" evidence="2">
    <location>
        <begin position="1"/>
        <end position="30"/>
    </location>
</feature>
<evidence type="ECO:0000313" key="3">
    <source>
        <dbReference type="EMBL" id="MBB4675841.1"/>
    </source>
</evidence>
<evidence type="ECO:0000313" key="4">
    <source>
        <dbReference type="Proteomes" id="UP000533598"/>
    </source>
</evidence>
<comment type="caution">
    <text evidence="3">The sequence shown here is derived from an EMBL/GenBank/DDBJ whole genome shotgun (WGS) entry which is preliminary data.</text>
</comment>
<evidence type="ECO:0000256" key="1">
    <source>
        <dbReference type="SAM" id="Phobius"/>
    </source>
</evidence>
<feature type="chain" id="PRO_5031322318" evidence="2">
    <location>
        <begin position="31"/>
        <end position="259"/>
    </location>
</feature>
<reference evidence="3 4" key="1">
    <citation type="submission" date="2020-08" db="EMBL/GenBank/DDBJ databases">
        <title>Sequencing the genomes of 1000 actinobacteria strains.</title>
        <authorList>
            <person name="Klenk H.-P."/>
        </authorList>
    </citation>
    <scope>NUCLEOTIDE SEQUENCE [LARGE SCALE GENOMIC DNA]</scope>
    <source>
        <strain evidence="3 4">DSM 44230</strain>
    </source>
</reference>
<keyword evidence="1" id="KW-0812">Transmembrane</keyword>
<keyword evidence="1" id="KW-1133">Transmembrane helix</keyword>
<feature type="transmembrane region" description="Helical" evidence="1">
    <location>
        <begin position="235"/>
        <end position="255"/>
    </location>
</feature>
<proteinExistence type="predicted"/>
<dbReference type="Proteomes" id="UP000533598">
    <property type="component" value="Unassembled WGS sequence"/>
</dbReference>
<keyword evidence="2" id="KW-0732">Signal</keyword>
<dbReference type="EMBL" id="JACHMH010000001">
    <property type="protein sequence ID" value="MBB4675841.1"/>
    <property type="molecule type" value="Genomic_DNA"/>
</dbReference>
<sequence>MSAMRGITRTLVTAALGAGLLLANGWGASAAPAANEPSAQDLAAAAQVADSPSVRATLGKFFQADPKNSSTGGLSSTGGAPGLDAEIAVAPRPVPVYQLAKDFVAGRGQAPGALAYVAVPATGAGGVRATLWTVRDERGSWQVGNIASGDRERQFADKLPQGAYLLQEPQIDAWYAVQGDTVRRLDGDGASVSIADYQRAVAAKYGDKQADSNYAQRGQAGGYGYAAPATEGGSLPLVLVLLGSLLVIGFGSVFLRRKA</sequence>
<keyword evidence="4" id="KW-1185">Reference proteome</keyword>
<dbReference type="AlphaFoldDB" id="A0A7W7C9K3"/>
<name>A0A7W7C9K3_9PSEU</name>
<protein>
    <submittedName>
        <fullName evidence="3">Uncharacterized protein</fullName>
    </submittedName>
</protein>
<keyword evidence="1" id="KW-0472">Membrane</keyword>
<dbReference type="RefSeq" id="WP_407645123.1">
    <property type="nucleotide sequence ID" value="NZ_BAAAUI010000022.1"/>
</dbReference>
<organism evidence="3 4">
    <name type="scientific">Crossiella cryophila</name>
    <dbReference type="NCBI Taxonomy" id="43355"/>
    <lineage>
        <taxon>Bacteria</taxon>
        <taxon>Bacillati</taxon>
        <taxon>Actinomycetota</taxon>
        <taxon>Actinomycetes</taxon>
        <taxon>Pseudonocardiales</taxon>
        <taxon>Pseudonocardiaceae</taxon>
        <taxon>Crossiella</taxon>
    </lineage>
</organism>
<evidence type="ECO:0000256" key="2">
    <source>
        <dbReference type="SAM" id="SignalP"/>
    </source>
</evidence>
<gene>
    <name evidence="3" type="ORF">HNR67_001959</name>
</gene>
<accession>A0A7W7C9K3</accession>